<accession>A0ACC2CY52</accession>
<keyword evidence="2" id="KW-1185">Reference proteome</keyword>
<protein>
    <submittedName>
        <fullName evidence="1">Uncharacterized protein</fullName>
    </submittedName>
</protein>
<proteinExistence type="predicted"/>
<dbReference type="Proteomes" id="UP001162992">
    <property type="component" value="Chromosome 8"/>
</dbReference>
<name>A0ACC2CY52_DIPCM</name>
<evidence type="ECO:0000313" key="1">
    <source>
        <dbReference type="EMBL" id="KAJ7546833.1"/>
    </source>
</evidence>
<dbReference type="EMBL" id="CM055099">
    <property type="protein sequence ID" value="KAJ7546833.1"/>
    <property type="molecule type" value="Genomic_DNA"/>
</dbReference>
<organism evidence="1 2">
    <name type="scientific">Diphasiastrum complanatum</name>
    <name type="common">Issler's clubmoss</name>
    <name type="synonym">Lycopodium complanatum</name>
    <dbReference type="NCBI Taxonomy" id="34168"/>
    <lineage>
        <taxon>Eukaryota</taxon>
        <taxon>Viridiplantae</taxon>
        <taxon>Streptophyta</taxon>
        <taxon>Embryophyta</taxon>
        <taxon>Tracheophyta</taxon>
        <taxon>Lycopodiopsida</taxon>
        <taxon>Lycopodiales</taxon>
        <taxon>Lycopodiaceae</taxon>
        <taxon>Lycopodioideae</taxon>
        <taxon>Diphasiastrum</taxon>
    </lineage>
</organism>
<evidence type="ECO:0000313" key="2">
    <source>
        <dbReference type="Proteomes" id="UP001162992"/>
    </source>
</evidence>
<comment type="caution">
    <text evidence="1">The sequence shown here is derived from an EMBL/GenBank/DDBJ whole genome shotgun (WGS) entry which is preliminary data.</text>
</comment>
<gene>
    <name evidence="1" type="ORF">O6H91_08G056200</name>
</gene>
<sequence length="99" mass="12039">MRRRKLSHECASVCCYYVNQGRTLIANTCYVILLQEPRFSLTQFCFLFQRSYNASLQRNVSMKVYTKLYCRYRMSITDYDCILFNSCSRCNIRRRRRRS</sequence>
<reference evidence="2" key="1">
    <citation type="journal article" date="2024" name="Proc. Natl. Acad. Sci. U.S.A.">
        <title>Extraordinary preservation of gene collinearity over three hundred million years revealed in homosporous lycophytes.</title>
        <authorList>
            <person name="Li C."/>
            <person name="Wickell D."/>
            <person name="Kuo L.Y."/>
            <person name="Chen X."/>
            <person name="Nie B."/>
            <person name="Liao X."/>
            <person name="Peng D."/>
            <person name="Ji J."/>
            <person name="Jenkins J."/>
            <person name="Williams M."/>
            <person name="Shu S."/>
            <person name="Plott C."/>
            <person name="Barry K."/>
            <person name="Rajasekar S."/>
            <person name="Grimwood J."/>
            <person name="Han X."/>
            <person name="Sun S."/>
            <person name="Hou Z."/>
            <person name="He W."/>
            <person name="Dai G."/>
            <person name="Sun C."/>
            <person name="Schmutz J."/>
            <person name="Leebens-Mack J.H."/>
            <person name="Li F.W."/>
            <person name="Wang L."/>
        </authorList>
    </citation>
    <scope>NUCLEOTIDE SEQUENCE [LARGE SCALE GENOMIC DNA]</scope>
    <source>
        <strain evidence="2">cv. PW_Plant_1</strain>
    </source>
</reference>